<accession>A0A830I2F0</accession>
<evidence type="ECO:0000313" key="10">
    <source>
        <dbReference type="EMBL" id="GHP11951.1"/>
    </source>
</evidence>
<dbReference type="Pfam" id="PF00441">
    <property type="entry name" value="Acyl-CoA_dh_1"/>
    <property type="match status" value="1"/>
</dbReference>
<dbReference type="Proteomes" id="UP000660262">
    <property type="component" value="Unassembled WGS sequence"/>
</dbReference>
<dbReference type="Gene3D" id="1.10.540.10">
    <property type="entry name" value="Acyl-CoA dehydrogenase/oxidase, N-terminal domain"/>
    <property type="match status" value="1"/>
</dbReference>
<evidence type="ECO:0000256" key="5">
    <source>
        <dbReference type="ARBA" id="ARBA00023002"/>
    </source>
</evidence>
<comment type="caution">
    <text evidence="10">The sequence shown here is derived from an EMBL/GenBank/DDBJ whole genome shotgun (WGS) entry which is preliminary data.</text>
</comment>
<sequence length="441" mass="49358">MPTNQSEEFGALVPWGDPNWYRGYSSPYYTDSHIQWRARIRSFVDTHIMPNCHTWDENKAMPSDVYVAAYKAGWLPGCVGMWPTKYLAEDPNAPKPPAGGFDAFHELILWDELSRCGSGGVVWGFAGGISIGLPPVLHFGSEAMKAKVAGPCLRGEKIICLAITEPYAGSDVGSLRATAKLNAEGTHYVLNGEKKWITNGVFADYFTVACRTGGPGMGGISLLLVSKDMPGVNCKQMKCMGVWPSGTTYIEFENVPVPKENLIGKENMGFKYIMYNFNHERWLLACQATRFARVCLEDAFKYSMKRRTFGKKLIEHPVIRWKLAEMARQVEATQNMLENVTYQMKMLSHEDFMTKLGGDCALLKVQSTKTMEYCAREAAQIFGGASYVRGGQGERVERMYREVRAMAIPGGSEEILLDLSVRQELKRFERPREAKGVSARL</sequence>
<evidence type="ECO:0000256" key="6">
    <source>
        <dbReference type="RuleBase" id="RU362125"/>
    </source>
</evidence>
<evidence type="ECO:0000259" key="7">
    <source>
        <dbReference type="Pfam" id="PF00441"/>
    </source>
</evidence>
<evidence type="ECO:0000256" key="4">
    <source>
        <dbReference type="ARBA" id="ARBA00022827"/>
    </source>
</evidence>
<gene>
    <name evidence="10" type="ORF">PPROV_001067800</name>
</gene>
<dbReference type="Pfam" id="PF02770">
    <property type="entry name" value="Acyl-CoA_dh_M"/>
    <property type="match status" value="1"/>
</dbReference>
<evidence type="ECO:0008006" key="12">
    <source>
        <dbReference type="Google" id="ProtNLM"/>
    </source>
</evidence>
<dbReference type="GO" id="GO:0033539">
    <property type="term" value="P:fatty acid beta-oxidation using acyl-CoA dehydrogenase"/>
    <property type="evidence" value="ECO:0007669"/>
    <property type="project" value="TreeGrafter"/>
</dbReference>
<dbReference type="GO" id="GO:0003995">
    <property type="term" value="F:acyl-CoA dehydrogenase activity"/>
    <property type="evidence" value="ECO:0007669"/>
    <property type="project" value="InterPro"/>
</dbReference>
<dbReference type="InterPro" id="IPR050741">
    <property type="entry name" value="Acyl-CoA_dehydrogenase"/>
</dbReference>
<evidence type="ECO:0000256" key="2">
    <source>
        <dbReference type="ARBA" id="ARBA00009347"/>
    </source>
</evidence>
<dbReference type="PANTHER" id="PTHR48083:SF28">
    <property type="entry name" value="ACYL-COA DEHYDROGENASE FAMILY PROTEIN (AFU_ORTHOLOGUE AFUA_6G10880)-RELATED"/>
    <property type="match status" value="1"/>
</dbReference>
<name>A0A830I2F0_9CHLO</name>
<evidence type="ECO:0000313" key="11">
    <source>
        <dbReference type="Proteomes" id="UP000660262"/>
    </source>
</evidence>
<dbReference type="InterPro" id="IPR036250">
    <property type="entry name" value="AcylCo_DH-like_C"/>
</dbReference>
<dbReference type="InterPro" id="IPR009075">
    <property type="entry name" value="AcylCo_DH/oxidase_C"/>
</dbReference>
<dbReference type="InterPro" id="IPR046373">
    <property type="entry name" value="Acyl-CoA_Oxase/DH_mid-dom_sf"/>
</dbReference>
<dbReference type="InterPro" id="IPR013786">
    <property type="entry name" value="AcylCoA_DH/ox_N"/>
</dbReference>
<dbReference type="Gene3D" id="2.40.110.10">
    <property type="entry name" value="Butyryl-CoA Dehydrogenase, subunit A, domain 2"/>
    <property type="match status" value="1"/>
</dbReference>
<keyword evidence="11" id="KW-1185">Reference proteome</keyword>
<dbReference type="InterPro" id="IPR009100">
    <property type="entry name" value="AcylCoA_DH/oxidase_NM_dom_sf"/>
</dbReference>
<keyword evidence="4 6" id="KW-0274">FAD</keyword>
<dbReference type="InterPro" id="IPR006089">
    <property type="entry name" value="Acyl-CoA_DH_CS"/>
</dbReference>
<dbReference type="GO" id="GO:0050660">
    <property type="term" value="F:flavin adenine dinucleotide binding"/>
    <property type="evidence" value="ECO:0007669"/>
    <property type="project" value="InterPro"/>
</dbReference>
<dbReference type="InterPro" id="IPR006091">
    <property type="entry name" value="Acyl-CoA_Oxase/DH_mid-dom"/>
</dbReference>
<dbReference type="AlphaFoldDB" id="A0A830I2F0"/>
<dbReference type="OrthoDB" id="9988775at2759"/>
<dbReference type="GO" id="GO:0005737">
    <property type="term" value="C:cytoplasm"/>
    <property type="evidence" value="ECO:0007669"/>
    <property type="project" value="TreeGrafter"/>
</dbReference>
<organism evidence="10 11">
    <name type="scientific">Pycnococcus provasolii</name>
    <dbReference type="NCBI Taxonomy" id="41880"/>
    <lineage>
        <taxon>Eukaryota</taxon>
        <taxon>Viridiplantae</taxon>
        <taxon>Chlorophyta</taxon>
        <taxon>Pseudoscourfieldiophyceae</taxon>
        <taxon>Pseudoscourfieldiales</taxon>
        <taxon>Pycnococcaceae</taxon>
        <taxon>Pycnococcus</taxon>
    </lineage>
</organism>
<evidence type="ECO:0000256" key="1">
    <source>
        <dbReference type="ARBA" id="ARBA00001974"/>
    </source>
</evidence>
<proteinExistence type="inferred from homology"/>
<dbReference type="Gene3D" id="1.20.140.10">
    <property type="entry name" value="Butyryl-CoA Dehydrogenase, subunit A, domain 3"/>
    <property type="match status" value="1"/>
</dbReference>
<dbReference type="EMBL" id="BNJQ01000037">
    <property type="protein sequence ID" value="GHP11951.1"/>
    <property type="molecule type" value="Genomic_DNA"/>
</dbReference>
<keyword evidence="3 6" id="KW-0285">Flavoprotein</keyword>
<protein>
    <recommendedName>
        <fullName evidence="12">Acyl-CoA dehydrogenase</fullName>
    </recommendedName>
</protein>
<feature type="domain" description="Acyl-CoA dehydrogenase/oxidase N-terminal" evidence="9">
    <location>
        <begin position="30"/>
        <end position="156"/>
    </location>
</feature>
<evidence type="ECO:0000259" key="8">
    <source>
        <dbReference type="Pfam" id="PF02770"/>
    </source>
</evidence>
<dbReference type="InterPro" id="IPR037069">
    <property type="entry name" value="AcylCoA_DH/ox_N_sf"/>
</dbReference>
<dbReference type="FunFam" id="2.40.110.10:FF:000002">
    <property type="entry name" value="Acyl-CoA dehydrogenase fadE12"/>
    <property type="match status" value="1"/>
</dbReference>
<feature type="domain" description="Acyl-CoA oxidase/dehydrogenase middle" evidence="8">
    <location>
        <begin position="160"/>
        <end position="255"/>
    </location>
</feature>
<feature type="domain" description="Acyl-CoA dehydrogenase/oxidase C-terminal" evidence="7">
    <location>
        <begin position="267"/>
        <end position="422"/>
    </location>
</feature>
<dbReference type="PANTHER" id="PTHR48083">
    <property type="entry name" value="MEDIUM-CHAIN SPECIFIC ACYL-COA DEHYDROGENASE, MITOCHONDRIAL-RELATED"/>
    <property type="match status" value="1"/>
</dbReference>
<keyword evidence="5 6" id="KW-0560">Oxidoreductase</keyword>
<evidence type="ECO:0000259" key="9">
    <source>
        <dbReference type="Pfam" id="PF02771"/>
    </source>
</evidence>
<comment type="similarity">
    <text evidence="2 6">Belongs to the acyl-CoA dehydrogenase family.</text>
</comment>
<dbReference type="SUPFAM" id="SSF56645">
    <property type="entry name" value="Acyl-CoA dehydrogenase NM domain-like"/>
    <property type="match status" value="1"/>
</dbReference>
<dbReference type="Pfam" id="PF02771">
    <property type="entry name" value="Acyl-CoA_dh_N"/>
    <property type="match status" value="1"/>
</dbReference>
<reference evidence="10" key="1">
    <citation type="submission" date="2020-10" db="EMBL/GenBank/DDBJ databases">
        <title>Unveiling of a novel bifunctional photoreceptor, Dualchrome1, isolated from a cosmopolitan green alga.</title>
        <authorList>
            <person name="Suzuki S."/>
            <person name="Kawachi M."/>
        </authorList>
    </citation>
    <scope>NUCLEOTIDE SEQUENCE</scope>
    <source>
        <strain evidence="10">NIES 2893</strain>
    </source>
</reference>
<comment type="cofactor">
    <cofactor evidence="1 6">
        <name>FAD</name>
        <dbReference type="ChEBI" id="CHEBI:57692"/>
    </cofactor>
</comment>
<dbReference type="SUPFAM" id="SSF47203">
    <property type="entry name" value="Acyl-CoA dehydrogenase C-terminal domain-like"/>
    <property type="match status" value="1"/>
</dbReference>
<dbReference type="PROSITE" id="PS00072">
    <property type="entry name" value="ACYL_COA_DH_1"/>
    <property type="match status" value="1"/>
</dbReference>
<evidence type="ECO:0000256" key="3">
    <source>
        <dbReference type="ARBA" id="ARBA00022630"/>
    </source>
</evidence>